<evidence type="ECO:0000256" key="2">
    <source>
        <dbReference type="ARBA" id="ARBA00023015"/>
    </source>
</evidence>
<sequence>MQNKLEMLRIFCVAAESRNFKEAAMLLGISPQAVTRAVKELEEQRGEILFYRSTRQIKITADGERLAKQARQAVDSLDSLLVKGVKDKTDEMGGTVRLTMSSVLGRKLVVPALAEFARQYPDIVVDCVLTDSHSDVIDERIDIGIRFGFLPDNRYVARELAKIHFYPVGTPELIDKVGMPASIAELDSYPLTALFDHKTGRYWPWTFTESRSFIPSKPRFIADDLEAEFQTILAGVGFGHMPGFLVLPWLKSGKLIQILTEETSPVWRLYLYRPQRGPTPLRIRALFDYLVDVLGELET</sequence>
<dbReference type="GO" id="GO:0043565">
    <property type="term" value="F:sequence-specific DNA binding"/>
    <property type="evidence" value="ECO:0007669"/>
    <property type="project" value="TreeGrafter"/>
</dbReference>
<dbReference type="Pfam" id="PF00126">
    <property type="entry name" value="HTH_1"/>
    <property type="match status" value="1"/>
</dbReference>
<dbReference type="GO" id="GO:0003700">
    <property type="term" value="F:DNA-binding transcription factor activity"/>
    <property type="evidence" value="ECO:0007669"/>
    <property type="project" value="InterPro"/>
</dbReference>
<keyword evidence="4" id="KW-0804">Transcription</keyword>
<evidence type="ECO:0000256" key="3">
    <source>
        <dbReference type="ARBA" id="ARBA00023125"/>
    </source>
</evidence>
<dbReference type="AlphaFoldDB" id="A0A653XPK2"/>
<dbReference type="InterPro" id="IPR000847">
    <property type="entry name" value="LysR_HTH_N"/>
</dbReference>
<dbReference type="EMBL" id="CABWMH010000027">
    <property type="protein sequence ID" value="VXC32030.1"/>
    <property type="molecule type" value="Genomic_DNA"/>
</dbReference>
<reference evidence="7 8" key="1">
    <citation type="submission" date="2019-10" db="EMBL/GenBank/DDBJ databases">
        <authorList>
            <person name="Karimi E."/>
        </authorList>
    </citation>
    <scope>NUCLEOTIDE SEQUENCE [LARGE SCALE GENOMIC DNA]</scope>
    <source>
        <strain evidence="7">Pantoea sp. 111</strain>
    </source>
</reference>
<dbReference type="GO" id="GO:0006351">
    <property type="term" value="P:DNA-templated transcription"/>
    <property type="evidence" value="ECO:0007669"/>
    <property type="project" value="TreeGrafter"/>
</dbReference>
<proteinExistence type="inferred from homology"/>
<feature type="domain" description="HTH lysR-type" evidence="5">
    <location>
        <begin position="1"/>
        <end position="60"/>
    </location>
</feature>
<evidence type="ECO:0000313" key="7">
    <source>
        <dbReference type="EMBL" id="VXC32030.1"/>
    </source>
</evidence>
<evidence type="ECO:0000259" key="5">
    <source>
        <dbReference type="PROSITE" id="PS50931"/>
    </source>
</evidence>
<evidence type="ECO:0000313" key="9">
    <source>
        <dbReference type="Proteomes" id="UP000566985"/>
    </source>
</evidence>
<dbReference type="Pfam" id="PF03466">
    <property type="entry name" value="LysR_substrate"/>
    <property type="match status" value="1"/>
</dbReference>
<accession>A0A653XPK2</accession>
<dbReference type="Proteomes" id="UP000566985">
    <property type="component" value="Unassembled WGS sequence"/>
</dbReference>
<evidence type="ECO:0000313" key="8">
    <source>
        <dbReference type="Proteomes" id="UP000433737"/>
    </source>
</evidence>
<dbReference type="Gene3D" id="3.40.190.290">
    <property type="match status" value="1"/>
</dbReference>
<dbReference type="SUPFAM" id="SSF53850">
    <property type="entry name" value="Periplasmic binding protein-like II"/>
    <property type="match status" value="1"/>
</dbReference>
<dbReference type="CDD" id="cd08422">
    <property type="entry name" value="PBP2_CrgA_like"/>
    <property type="match status" value="1"/>
</dbReference>
<reference evidence="6 9" key="2">
    <citation type="submission" date="2020-05" db="EMBL/GenBank/DDBJ databases">
        <title>Whole Genome Sequences of Enterobacteriales Associated with the International Space Station.</title>
        <authorList>
            <person name="Bharadwaj A."/>
            <person name="Daudu R."/>
            <person name="Singh N."/>
            <person name="Wood J."/>
            <person name="Debieu M."/>
            <person name="Mason C."/>
            <person name="Wang C."/>
            <person name="Venkateswaran K."/>
        </authorList>
    </citation>
    <scope>NUCLEOTIDE SEQUENCE [LARGE SCALE GENOMIC DNA]</scope>
    <source>
        <strain evidence="6 9">IF5SW-B1</strain>
    </source>
</reference>
<evidence type="ECO:0000256" key="4">
    <source>
        <dbReference type="ARBA" id="ARBA00023163"/>
    </source>
</evidence>
<evidence type="ECO:0000256" key="1">
    <source>
        <dbReference type="ARBA" id="ARBA00009437"/>
    </source>
</evidence>
<protein>
    <submittedName>
        <fullName evidence="6">LysR family transcriptional regulator</fullName>
    </submittedName>
</protein>
<gene>
    <name evidence="6" type="ORF">HU668_22820</name>
    <name evidence="7" type="ORF">PANT111_330007</name>
</gene>
<dbReference type="SUPFAM" id="SSF46785">
    <property type="entry name" value="Winged helix' DNA-binding domain"/>
    <property type="match status" value="1"/>
</dbReference>
<dbReference type="RefSeq" id="WP_069729915.1">
    <property type="nucleotide sequence ID" value="NZ_JABWPE010000050.1"/>
</dbReference>
<dbReference type="EMBL" id="JABWPM010000049">
    <property type="protein sequence ID" value="NUY99268.1"/>
    <property type="molecule type" value="Genomic_DNA"/>
</dbReference>
<dbReference type="InterPro" id="IPR036388">
    <property type="entry name" value="WH-like_DNA-bd_sf"/>
</dbReference>
<dbReference type="InterPro" id="IPR036390">
    <property type="entry name" value="WH_DNA-bd_sf"/>
</dbReference>
<dbReference type="InterPro" id="IPR058163">
    <property type="entry name" value="LysR-type_TF_proteobact-type"/>
</dbReference>
<dbReference type="Proteomes" id="UP000433737">
    <property type="component" value="Unassembled WGS sequence"/>
</dbReference>
<dbReference type="PROSITE" id="PS50931">
    <property type="entry name" value="HTH_LYSR"/>
    <property type="match status" value="1"/>
</dbReference>
<organism evidence="6 9">
    <name type="scientific">Pantoea brenneri</name>
    <dbReference type="NCBI Taxonomy" id="472694"/>
    <lineage>
        <taxon>Bacteria</taxon>
        <taxon>Pseudomonadati</taxon>
        <taxon>Pseudomonadota</taxon>
        <taxon>Gammaproteobacteria</taxon>
        <taxon>Enterobacterales</taxon>
        <taxon>Erwiniaceae</taxon>
        <taxon>Pantoea</taxon>
    </lineage>
</organism>
<keyword evidence="3" id="KW-0238">DNA-binding</keyword>
<dbReference type="PANTHER" id="PTHR30537">
    <property type="entry name" value="HTH-TYPE TRANSCRIPTIONAL REGULATOR"/>
    <property type="match status" value="1"/>
</dbReference>
<comment type="similarity">
    <text evidence="1">Belongs to the LysR transcriptional regulatory family.</text>
</comment>
<dbReference type="PANTHER" id="PTHR30537:SF5">
    <property type="entry name" value="HTH-TYPE TRANSCRIPTIONAL ACTIVATOR TTDR-RELATED"/>
    <property type="match status" value="1"/>
</dbReference>
<dbReference type="Gene3D" id="1.10.10.10">
    <property type="entry name" value="Winged helix-like DNA-binding domain superfamily/Winged helix DNA-binding domain"/>
    <property type="match status" value="1"/>
</dbReference>
<name>A0A653XPK2_9GAMM</name>
<dbReference type="GeneID" id="57348047"/>
<dbReference type="InterPro" id="IPR005119">
    <property type="entry name" value="LysR_subst-bd"/>
</dbReference>
<evidence type="ECO:0000313" key="6">
    <source>
        <dbReference type="EMBL" id="NUY99268.1"/>
    </source>
</evidence>
<comment type="caution">
    <text evidence="6">The sequence shown here is derived from an EMBL/GenBank/DDBJ whole genome shotgun (WGS) entry which is preliminary data.</text>
</comment>
<keyword evidence="2" id="KW-0805">Transcription regulation</keyword>